<reference evidence="1 2" key="1">
    <citation type="submission" date="2014-10" db="EMBL/GenBank/DDBJ databases">
        <title>Draft genome of the hookworm Ancylostoma caninum.</title>
        <authorList>
            <person name="Mitreva M."/>
        </authorList>
    </citation>
    <scope>NUCLEOTIDE SEQUENCE [LARGE SCALE GENOMIC DNA]</scope>
    <source>
        <strain evidence="1 2">Baltimore</strain>
    </source>
</reference>
<dbReference type="STRING" id="29170.A0A368FPN2"/>
<organism evidence="1 2">
    <name type="scientific">Ancylostoma caninum</name>
    <name type="common">Dog hookworm</name>
    <dbReference type="NCBI Taxonomy" id="29170"/>
    <lineage>
        <taxon>Eukaryota</taxon>
        <taxon>Metazoa</taxon>
        <taxon>Ecdysozoa</taxon>
        <taxon>Nematoda</taxon>
        <taxon>Chromadorea</taxon>
        <taxon>Rhabditida</taxon>
        <taxon>Rhabditina</taxon>
        <taxon>Rhabditomorpha</taxon>
        <taxon>Strongyloidea</taxon>
        <taxon>Ancylostomatidae</taxon>
        <taxon>Ancylostomatinae</taxon>
        <taxon>Ancylostoma</taxon>
    </lineage>
</organism>
<sequence>MIIVPFSIHEVCESGEELLLSAHAVSVRVASLKRAFSEISTELVALRMGRSSELVCAVAALVELHIPFMTLQEAHDPVSLGARWIFDGEQVSLSVAHFTEFFSICCCFYHLGGHAWLEKGFR</sequence>
<dbReference type="EMBL" id="JOJR01000834">
    <property type="protein sequence ID" value="RCN34022.1"/>
    <property type="molecule type" value="Genomic_DNA"/>
</dbReference>
<keyword evidence="2" id="KW-1185">Reference proteome</keyword>
<feature type="non-terminal residue" evidence="1">
    <location>
        <position position="122"/>
    </location>
</feature>
<proteinExistence type="predicted"/>
<protein>
    <submittedName>
        <fullName evidence="1">Uncharacterized protein</fullName>
    </submittedName>
</protein>
<accession>A0A368FPN2</accession>
<evidence type="ECO:0000313" key="2">
    <source>
        <dbReference type="Proteomes" id="UP000252519"/>
    </source>
</evidence>
<name>A0A368FPN2_ANCCA</name>
<dbReference type="AlphaFoldDB" id="A0A368FPN2"/>
<dbReference type="Proteomes" id="UP000252519">
    <property type="component" value="Unassembled WGS sequence"/>
</dbReference>
<comment type="caution">
    <text evidence="1">The sequence shown here is derived from an EMBL/GenBank/DDBJ whole genome shotgun (WGS) entry which is preliminary data.</text>
</comment>
<gene>
    <name evidence="1" type="ORF">ANCCAN_20138</name>
</gene>
<evidence type="ECO:0000313" key="1">
    <source>
        <dbReference type="EMBL" id="RCN34022.1"/>
    </source>
</evidence>